<dbReference type="InterPro" id="IPR011049">
    <property type="entry name" value="Serralysin-like_metalloprot_C"/>
</dbReference>
<comment type="caution">
    <text evidence="2">The sequence shown here is derived from an EMBL/GenBank/DDBJ whole genome shotgun (WGS) entry which is preliminary data.</text>
</comment>
<dbReference type="Proteomes" id="UP000712673">
    <property type="component" value="Unassembled WGS sequence"/>
</dbReference>
<evidence type="ECO:0000313" key="2">
    <source>
        <dbReference type="EMBL" id="MBM3224099.1"/>
    </source>
</evidence>
<dbReference type="Gene3D" id="2.150.10.10">
    <property type="entry name" value="Serralysin-like metalloprotease, C-terminal"/>
    <property type="match status" value="1"/>
</dbReference>
<protein>
    <submittedName>
        <fullName evidence="2">Uncharacterized protein</fullName>
    </submittedName>
</protein>
<feature type="signal peptide" evidence="1">
    <location>
        <begin position="1"/>
        <end position="23"/>
    </location>
</feature>
<sequence>MRAVRSCLAGCLGLLLLLSPAAAQESPIKPFQAFEVLSSAQLNALVERLNSHTTALTAMQAALTSAIAEREALRATLTMVERQQRQTQEALTTLRADYAASQRALQAVQARIARKVEQGTVEALRQEVATLQGHPILALEPYMKLEFDLLNGLNGPHIRFQGVNVHIESGFLATDDGGLQSGLGNLIIGYNEEPAGLQAGDRAGAHNLVIGKAHRYSSYGGLVAGEENTLNGIAATVSSGSLNNASGNYASVSGGLGNLATGNYSSVSGGLSNFASGENASVSGGSGRNAPESDNWAAGSLLELQ</sequence>
<feature type="chain" id="PRO_5037280577" evidence="1">
    <location>
        <begin position="24"/>
        <end position="305"/>
    </location>
</feature>
<keyword evidence="1" id="KW-0732">Signal</keyword>
<proteinExistence type="predicted"/>
<evidence type="ECO:0000313" key="3">
    <source>
        <dbReference type="Proteomes" id="UP000712673"/>
    </source>
</evidence>
<gene>
    <name evidence="2" type="ORF">FJZ47_09885</name>
</gene>
<name>A0A938B2K0_UNCTE</name>
<dbReference type="EMBL" id="VGLS01000258">
    <property type="protein sequence ID" value="MBM3224099.1"/>
    <property type="molecule type" value="Genomic_DNA"/>
</dbReference>
<accession>A0A938B2K0</accession>
<dbReference type="AlphaFoldDB" id="A0A938B2K0"/>
<reference evidence="2" key="1">
    <citation type="submission" date="2019-03" db="EMBL/GenBank/DDBJ databases">
        <title>Lake Tanganyika Metagenome-Assembled Genomes (MAGs).</title>
        <authorList>
            <person name="Tran P."/>
        </authorList>
    </citation>
    <scope>NUCLEOTIDE SEQUENCE</scope>
    <source>
        <strain evidence="2">K_DeepCast_65m_m2_066</strain>
    </source>
</reference>
<evidence type="ECO:0000256" key="1">
    <source>
        <dbReference type="SAM" id="SignalP"/>
    </source>
</evidence>
<organism evidence="2 3">
    <name type="scientific">Tectimicrobiota bacterium</name>
    <dbReference type="NCBI Taxonomy" id="2528274"/>
    <lineage>
        <taxon>Bacteria</taxon>
        <taxon>Pseudomonadati</taxon>
        <taxon>Nitrospinota/Tectimicrobiota group</taxon>
        <taxon>Candidatus Tectimicrobiota</taxon>
    </lineage>
</organism>